<keyword evidence="1" id="KW-0472">Membrane</keyword>
<gene>
    <name evidence="2" type="ORF">GCM10007854_01780</name>
</gene>
<dbReference type="Proteomes" id="UP001161390">
    <property type="component" value="Unassembled WGS sequence"/>
</dbReference>
<accession>A0ABQ5UXC3</accession>
<evidence type="ECO:0000313" key="2">
    <source>
        <dbReference type="EMBL" id="GLQ19223.1"/>
    </source>
</evidence>
<dbReference type="RefSeq" id="WP_284368979.1">
    <property type="nucleotide sequence ID" value="NZ_BSNJ01000001.1"/>
</dbReference>
<evidence type="ECO:0000313" key="3">
    <source>
        <dbReference type="Proteomes" id="UP001161390"/>
    </source>
</evidence>
<organism evidence="2 3">
    <name type="scientific">Algimonas porphyrae</name>
    <dbReference type="NCBI Taxonomy" id="1128113"/>
    <lineage>
        <taxon>Bacteria</taxon>
        <taxon>Pseudomonadati</taxon>
        <taxon>Pseudomonadota</taxon>
        <taxon>Alphaproteobacteria</taxon>
        <taxon>Maricaulales</taxon>
        <taxon>Robiginitomaculaceae</taxon>
        <taxon>Algimonas</taxon>
    </lineage>
</organism>
<comment type="caution">
    <text evidence="2">The sequence shown here is derived from an EMBL/GenBank/DDBJ whole genome shotgun (WGS) entry which is preliminary data.</text>
</comment>
<dbReference type="EMBL" id="BSNJ01000001">
    <property type="protein sequence ID" value="GLQ19223.1"/>
    <property type="molecule type" value="Genomic_DNA"/>
</dbReference>
<evidence type="ECO:0000256" key="1">
    <source>
        <dbReference type="SAM" id="Phobius"/>
    </source>
</evidence>
<keyword evidence="1" id="KW-0812">Transmembrane</keyword>
<feature type="transmembrane region" description="Helical" evidence="1">
    <location>
        <begin position="34"/>
        <end position="52"/>
    </location>
</feature>
<proteinExistence type="predicted"/>
<keyword evidence="1" id="KW-1133">Transmembrane helix</keyword>
<reference evidence="2" key="1">
    <citation type="journal article" date="2014" name="Int. J. Syst. Evol. Microbiol.">
        <title>Complete genome of a new Firmicutes species belonging to the dominant human colonic microbiota ('Ruminococcus bicirculans') reveals two chromosomes and a selective capacity to utilize plant glucans.</title>
        <authorList>
            <consortium name="NISC Comparative Sequencing Program"/>
            <person name="Wegmann U."/>
            <person name="Louis P."/>
            <person name="Goesmann A."/>
            <person name="Henrissat B."/>
            <person name="Duncan S.H."/>
            <person name="Flint H.J."/>
        </authorList>
    </citation>
    <scope>NUCLEOTIDE SEQUENCE</scope>
    <source>
        <strain evidence="2">NBRC 108216</strain>
    </source>
</reference>
<reference evidence="2" key="2">
    <citation type="submission" date="2023-01" db="EMBL/GenBank/DDBJ databases">
        <title>Draft genome sequence of Algimonas porphyrae strain NBRC 108216.</title>
        <authorList>
            <person name="Sun Q."/>
            <person name="Mori K."/>
        </authorList>
    </citation>
    <scope>NUCLEOTIDE SEQUENCE</scope>
    <source>
        <strain evidence="2">NBRC 108216</strain>
    </source>
</reference>
<sequence>MNFAIAAAVTAVLLLVVSQIERRMADAPAWLGKSVIALRLLVLVFVGLYLYFRLTA</sequence>
<name>A0ABQ5UXC3_9PROT</name>
<keyword evidence="3" id="KW-1185">Reference proteome</keyword>
<protein>
    <submittedName>
        <fullName evidence="2">Uncharacterized protein</fullName>
    </submittedName>
</protein>